<keyword evidence="2" id="KW-1133">Transmembrane helix</keyword>
<feature type="region of interest" description="Disordered" evidence="1">
    <location>
        <begin position="248"/>
        <end position="271"/>
    </location>
</feature>
<evidence type="ECO:0000256" key="2">
    <source>
        <dbReference type="SAM" id="Phobius"/>
    </source>
</evidence>
<dbReference type="KEGG" id="phm:PSMK_25830"/>
<sequence length="271" mass="28540">MIHAAPPKPALADRLADRVNPVALKELRQAVNSRFINGMLLTLLAVLLAILIGYAVTLDPAQAATRGDGAWLFGFFQLVLGVVAGLGLPLYVGIRLAVERATATGDLLRMTTLMPWEVVRGKMYAGLTLAGLIASACVPFVVVTWLLRGVDVVTILATLVSMAGLVTLALSLALMVGSSPHGPVMKTIYGLFMLLVTPILLLVLSGLVSTLAFITGRGFITGLLSSLLAFGTISVLFLARAAGWLSPRGASRSRSTRGPSKAWVGRKKLPS</sequence>
<dbReference type="Proteomes" id="UP000007881">
    <property type="component" value="Chromosome"/>
</dbReference>
<keyword evidence="2" id="KW-0812">Transmembrane</keyword>
<keyword evidence="4" id="KW-1185">Reference proteome</keyword>
<feature type="transmembrane region" description="Helical" evidence="2">
    <location>
        <begin position="69"/>
        <end position="92"/>
    </location>
</feature>
<protein>
    <submittedName>
        <fullName evidence="3">Hypothetical membrane protein</fullName>
    </submittedName>
</protein>
<proteinExistence type="predicted"/>
<feature type="transmembrane region" description="Helical" evidence="2">
    <location>
        <begin position="153"/>
        <end position="176"/>
    </location>
</feature>
<evidence type="ECO:0000256" key="1">
    <source>
        <dbReference type="SAM" id="MobiDB-lite"/>
    </source>
</evidence>
<feature type="transmembrane region" description="Helical" evidence="2">
    <location>
        <begin position="220"/>
        <end position="245"/>
    </location>
</feature>
<feature type="transmembrane region" description="Helical" evidence="2">
    <location>
        <begin position="124"/>
        <end position="147"/>
    </location>
</feature>
<accession>I0IHK4</accession>
<dbReference type="STRING" id="1142394.PSMK_25830"/>
<feature type="transmembrane region" description="Helical" evidence="2">
    <location>
        <begin position="188"/>
        <end position="214"/>
    </location>
</feature>
<dbReference type="HOGENOM" id="CLU_1026194_0_0_0"/>
<evidence type="ECO:0000313" key="3">
    <source>
        <dbReference type="EMBL" id="BAM04742.1"/>
    </source>
</evidence>
<dbReference type="EMBL" id="AP012338">
    <property type="protein sequence ID" value="BAM04742.1"/>
    <property type="molecule type" value="Genomic_DNA"/>
</dbReference>
<gene>
    <name evidence="3" type="ordered locus">PSMK_25830</name>
</gene>
<dbReference type="eggNOG" id="COG1277">
    <property type="taxonomic scope" value="Bacteria"/>
</dbReference>
<keyword evidence="2" id="KW-0472">Membrane</keyword>
<feature type="transmembrane region" description="Helical" evidence="2">
    <location>
        <begin position="35"/>
        <end position="57"/>
    </location>
</feature>
<reference evidence="3 4" key="1">
    <citation type="submission" date="2012-02" db="EMBL/GenBank/DDBJ databases">
        <title>Complete genome sequence of Phycisphaera mikurensis NBRC 102666.</title>
        <authorList>
            <person name="Ankai A."/>
            <person name="Hosoyama A."/>
            <person name="Terui Y."/>
            <person name="Sekine M."/>
            <person name="Fukai R."/>
            <person name="Kato Y."/>
            <person name="Nakamura S."/>
            <person name="Yamada-Narita S."/>
            <person name="Kawakoshi A."/>
            <person name="Fukunaga Y."/>
            <person name="Yamazaki S."/>
            <person name="Fujita N."/>
        </authorList>
    </citation>
    <scope>NUCLEOTIDE SEQUENCE [LARGE SCALE GENOMIC DNA]</scope>
    <source>
        <strain evidence="4">NBRC 102666 / KCTC 22515 / FYK2301M01</strain>
    </source>
</reference>
<dbReference type="RefSeq" id="WP_014437955.1">
    <property type="nucleotide sequence ID" value="NC_017080.1"/>
</dbReference>
<evidence type="ECO:0000313" key="4">
    <source>
        <dbReference type="Proteomes" id="UP000007881"/>
    </source>
</evidence>
<dbReference type="AlphaFoldDB" id="I0IHK4"/>
<name>I0IHK4_PHYMF</name>
<dbReference type="OrthoDB" id="5524691at2"/>
<organism evidence="3 4">
    <name type="scientific">Phycisphaera mikurensis (strain NBRC 102666 / KCTC 22515 / FYK2301M01)</name>
    <dbReference type="NCBI Taxonomy" id="1142394"/>
    <lineage>
        <taxon>Bacteria</taxon>
        <taxon>Pseudomonadati</taxon>
        <taxon>Planctomycetota</taxon>
        <taxon>Phycisphaerae</taxon>
        <taxon>Phycisphaerales</taxon>
        <taxon>Phycisphaeraceae</taxon>
        <taxon>Phycisphaera</taxon>
    </lineage>
</organism>